<evidence type="ECO:0000313" key="2">
    <source>
        <dbReference type="EMBL" id="RSH95376.1"/>
    </source>
</evidence>
<reference evidence="2 3" key="1">
    <citation type="submission" date="2018-11" db="EMBL/GenBank/DDBJ databases">
        <title>Genome sequence of Saitozyma podzolica DSM 27192.</title>
        <authorList>
            <person name="Aliyu H."/>
            <person name="Gorte O."/>
            <person name="Ochsenreither K."/>
        </authorList>
    </citation>
    <scope>NUCLEOTIDE SEQUENCE [LARGE SCALE GENOMIC DNA]</scope>
    <source>
        <strain evidence="2 3">DSM 27192</strain>
    </source>
</reference>
<protein>
    <submittedName>
        <fullName evidence="2">Uncharacterized protein</fullName>
    </submittedName>
</protein>
<dbReference type="OrthoDB" id="6105938at2759"/>
<evidence type="ECO:0000256" key="1">
    <source>
        <dbReference type="SAM" id="MobiDB-lite"/>
    </source>
</evidence>
<dbReference type="AlphaFoldDB" id="A0A427YWG3"/>
<sequence length="279" mass="31023">MSHERHQRGMLPARSPSAQVPSSSPPSGHLSSADQHSATAGPSRQTSSQARHSNKLDARRQTTRVIRTFQEVEVEKLVNNEVWYEELECGVCAHILYAHAHQFTLMSADLEKRSDTGSGTLRNLNCPHCRVDLSPSVPFVPNIVIEQIVERKLNALPDSGDKSEMLQERQDKIASWKMVQANVAAARPMTQRGRSFDDIVFNLFDFGHGDPTGRVEGHRRRASRHLPELGAPVQRPHADNLSAMTLGELRRRDAEADARAGRAEALGRLGVEELGISHW</sequence>
<proteinExistence type="predicted"/>
<name>A0A427YWG3_9TREE</name>
<feature type="region of interest" description="Disordered" evidence="1">
    <location>
        <begin position="1"/>
        <end position="59"/>
    </location>
</feature>
<feature type="compositionally biased region" description="Polar residues" evidence="1">
    <location>
        <begin position="33"/>
        <end position="51"/>
    </location>
</feature>
<accession>A0A427YWG3</accession>
<dbReference type="EMBL" id="RSCD01000001">
    <property type="protein sequence ID" value="RSH95376.1"/>
    <property type="molecule type" value="Genomic_DNA"/>
</dbReference>
<gene>
    <name evidence="2" type="ORF">EHS25_000463</name>
</gene>
<keyword evidence="3" id="KW-1185">Reference proteome</keyword>
<feature type="compositionally biased region" description="Low complexity" evidence="1">
    <location>
        <begin position="12"/>
        <end position="32"/>
    </location>
</feature>
<organism evidence="2 3">
    <name type="scientific">Saitozyma podzolica</name>
    <dbReference type="NCBI Taxonomy" id="1890683"/>
    <lineage>
        <taxon>Eukaryota</taxon>
        <taxon>Fungi</taxon>
        <taxon>Dikarya</taxon>
        <taxon>Basidiomycota</taxon>
        <taxon>Agaricomycotina</taxon>
        <taxon>Tremellomycetes</taxon>
        <taxon>Tremellales</taxon>
        <taxon>Trimorphomycetaceae</taxon>
        <taxon>Saitozyma</taxon>
    </lineage>
</organism>
<dbReference type="Proteomes" id="UP000279259">
    <property type="component" value="Unassembled WGS sequence"/>
</dbReference>
<comment type="caution">
    <text evidence="2">The sequence shown here is derived from an EMBL/GenBank/DDBJ whole genome shotgun (WGS) entry which is preliminary data.</text>
</comment>
<evidence type="ECO:0000313" key="3">
    <source>
        <dbReference type="Proteomes" id="UP000279259"/>
    </source>
</evidence>
<dbReference type="STRING" id="1890683.A0A427YWG3"/>